<dbReference type="InterPro" id="IPR050626">
    <property type="entry name" value="Peptidase_M16"/>
</dbReference>
<dbReference type="Gene3D" id="3.30.830.10">
    <property type="entry name" value="Metalloenzyme, LuxS/M16 peptidase-like"/>
    <property type="match status" value="4"/>
</dbReference>
<dbReference type="PANTHER" id="PTHR43690:SF18">
    <property type="entry name" value="INSULIN-DEGRADING ENZYME-RELATED"/>
    <property type="match status" value="1"/>
</dbReference>
<keyword evidence="7" id="KW-0479">Metal-binding</keyword>
<accession>A0A1M5E920</accession>
<dbReference type="EMBL" id="FQUJ01000021">
    <property type="protein sequence ID" value="SHF75773.1"/>
    <property type="molecule type" value="Genomic_DNA"/>
</dbReference>
<dbReference type="GO" id="GO:0005737">
    <property type="term" value="C:cytoplasm"/>
    <property type="evidence" value="ECO:0007669"/>
    <property type="project" value="UniProtKB-ARBA"/>
</dbReference>
<dbReference type="Proteomes" id="UP000184346">
    <property type="component" value="Unassembled WGS sequence"/>
</dbReference>
<dbReference type="OrthoDB" id="9811314at2"/>
<sequence>MRNLPYRLARSLALFWLSLAFIAGQSLAEEAADASAADAPAPIISPNDQREYRTLTLANGLEVLLISDADADKAAAAMNVSVGSAQDPENTPGLAHFLEHMLFLGTDRYPEADSYQQFISRHGGNHNAFTADQDTNYFFDIEPKTLPGALDRFSRFFVSPLFNEAYVDRERNAVHSEYQARLRDDGRRLGEAMDQALNPEHPATGFSVGSLETLQDGKRSLRQNLIDFYETYYGANVMHLSVVAPQSLDTLETWVRERFADIPDRGLSRPDIPERLLTAEQAPARLAVQSLENRRQVHFLFPADDPISDYRHKSLEYLGNLLGHEGEGSLLAALRQQGWADGLSAGSMRGDGDDALFAISISLTPSGAQHLARIQASLFAMIERIREDGLEAWRYDEQARLNEQEFRFQQRGEPLHLASRMAMNMARYPLKDVQYGRYRMAGFQEEQVRELLSRLTPEHLLRVYSAPDVQGEQRTRWFDTPYRLTSVDSWPSARPLDGLALPEPNPYIAENLDLLELDATAPQALIDREGYTLWYRPDSEFGTPRVEWRFSLQNPQASSSAHDAALTQLLAGWLNDSLNEALYPARLAGQDFSAYAHGRGITLSLSGWRDRQEQVLRRVLEQLKQGSIEADTFARVKLGLDREWRNAPQSPLYRQMQRTLSSALVRPRWPDTALLDALGSIEVEALRDFRDRFLARLRIESMAVGNLTPELARREGLLVANTLSPQLDDGDVPDLVTLDVPGSAPVLHPESTRNDQAVLRYLQGPDRSLTSQATLAVLGQMIGTPFYSQLRTEEQLGYIVNAGYQPLLDAPGLNLLVQSPSAEVEHIQARIDAFLEGFDRRIEQLDDEALAPYRDAVRDRLLERDPSLSSLTDRLWYELAFDETSFDRRERLAGRVSNLTPDDVREAWRALREAPAQRVTFTAGTSSSDVLSLTEDYTPLSKESR</sequence>
<feature type="domain" description="Coenzyme PQQ synthesis protein F-like C-terminal lobe" evidence="19">
    <location>
        <begin position="777"/>
        <end position="876"/>
    </location>
</feature>
<evidence type="ECO:0000256" key="4">
    <source>
        <dbReference type="ARBA" id="ARBA00012449"/>
    </source>
</evidence>
<evidence type="ECO:0000256" key="12">
    <source>
        <dbReference type="ARBA" id="ARBA00031184"/>
    </source>
</evidence>
<keyword evidence="8" id="KW-0378">Hydrolase</keyword>
<evidence type="ECO:0000256" key="15">
    <source>
        <dbReference type="SAM" id="SignalP"/>
    </source>
</evidence>
<evidence type="ECO:0000259" key="17">
    <source>
        <dbReference type="Pfam" id="PF05193"/>
    </source>
</evidence>
<dbReference type="InterPro" id="IPR011765">
    <property type="entry name" value="Pept_M16_N"/>
</dbReference>
<dbReference type="Pfam" id="PF16187">
    <property type="entry name" value="Peptidase_M16_M"/>
    <property type="match status" value="1"/>
</dbReference>
<comment type="function">
    <text evidence="2">Endopeptidase that degrades small peptides of less than 7 kDa, such as glucagon and insulin.</text>
</comment>
<reference evidence="20 21" key="1">
    <citation type="submission" date="2016-11" db="EMBL/GenBank/DDBJ databases">
        <authorList>
            <person name="Jaros S."/>
            <person name="Januszkiewicz K."/>
            <person name="Wedrychowicz H."/>
        </authorList>
    </citation>
    <scope>NUCLEOTIDE SEQUENCE [LARGE SCALE GENOMIC DNA]</scope>
    <source>
        <strain evidence="20 21">DSM 19980</strain>
    </source>
</reference>
<dbReference type="AlphaFoldDB" id="A0A1M5E920"/>
<evidence type="ECO:0000256" key="1">
    <source>
        <dbReference type="ARBA" id="ARBA00001947"/>
    </source>
</evidence>
<dbReference type="PANTHER" id="PTHR43690">
    <property type="entry name" value="NARDILYSIN"/>
    <property type="match status" value="1"/>
</dbReference>
<dbReference type="Pfam" id="PF00675">
    <property type="entry name" value="Peptidase_M16"/>
    <property type="match status" value="1"/>
</dbReference>
<proteinExistence type="inferred from homology"/>
<keyword evidence="9" id="KW-0862">Zinc</keyword>
<dbReference type="InterPro" id="IPR032632">
    <property type="entry name" value="Peptidase_M16_M"/>
</dbReference>
<dbReference type="GO" id="GO:0006508">
    <property type="term" value="P:proteolysis"/>
    <property type="evidence" value="ECO:0007669"/>
    <property type="project" value="UniProtKB-KW"/>
</dbReference>
<comment type="similarity">
    <text evidence="3 14">Belongs to the peptidase M16 family.</text>
</comment>
<evidence type="ECO:0000259" key="16">
    <source>
        <dbReference type="Pfam" id="PF00675"/>
    </source>
</evidence>
<evidence type="ECO:0000256" key="13">
    <source>
        <dbReference type="ARBA" id="ARBA00033450"/>
    </source>
</evidence>
<evidence type="ECO:0000256" key="14">
    <source>
        <dbReference type="RuleBase" id="RU004447"/>
    </source>
</evidence>
<feature type="domain" description="Peptidase M16 N-terminal" evidence="16">
    <location>
        <begin position="63"/>
        <end position="180"/>
    </location>
</feature>
<evidence type="ECO:0000259" key="19">
    <source>
        <dbReference type="Pfam" id="PF22456"/>
    </source>
</evidence>
<evidence type="ECO:0000256" key="2">
    <source>
        <dbReference type="ARBA" id="ARBA00002184"/>
    </source>
</evidence>
<feature type="signal peptide" evidence="15">
    <location>
        <begin position="1"/>
        <end position="28"/>
    </location>
</feature>
<evidence type="ECO:0000256" key="9">
    <source>
        <dbReference type="ARBA" id="ARBA00022833"/>
    </source>
</evidence>
<evidence type="ECO:0000313" key="21">
    <source>
        <dbReference type="Proteomes" id="UP000184346"/>
    </source>
</evidence>
<evidence type="ECO:0000256" key="7">
    <source>
        <dbReference type="ARBA" id="ARBA00022723"/>
    </source>
</evidence>
<dbReference type="Pfam" id="PF22456">
    <property type="entry name" value="PqqF-like_C_4"/>
    <property type="match status" value="1"/>
</dbReference>
<dbReference type="FunFam" id="3.30.830.10:FF:000005">
    <property type="entry name" value="nardilysin isoform X1"/>
    <property type="match status" value="1"/>
</dbReference>
<dbReference type="GO" id="GO:0004222">
    <property type="term" value="F:metalloendopeptidase activity"/>
    <property type="evidence" value="ECO:0007669"/>
    <property type="project" value="UniProtKB-EC"/>
</dbReference>
<keyword evidence="6" id="KW-0645">Protease</keyword>
<feature type="domain" description="Peptidase M16 C-terminal" evidence="17">
    <location>
        <begin position="222"/>
        <end position="398"/>
    </location>
</feature>
<gene>
    <name evidence="20" type="ORF">SAMN02745148_03458</name>
</gene>
<dbReference type="PROSITE" id="PS00143">
    <property type="entry name" value="INSULINASE"/>
    <property type="match status" value="1"/>
</dbReference>
<evidence type="ECO:0000256" key="11">
    <source>
        <dbReference type="ARBA" id="ARBA00029597"/>
    </source>
</evidence>
<dbReference type="InterPro" id="IPR054734">
    <property type="entry name" value="PqqF-like_C_4"/>
</dbReference>
<dbReference type="EC" id="3.4.24.55" evidence="4"/>
<keyword evidence="15" id="KW-0732">Signal</keyword>
<dbReference type="RefSeq" id="WP_084671795.1">
    <property type="nucleotide sequence ID" value="NZ_FQUJ01000021.1"/>
</dbReference>
<dbReference type="InterPro" id="IPR001431">
    <property type="entry name" value="Pept_M16_Zn_BS"/>
</dbReference>
<evidence type="ECO:0000256" key="10">
    <source>
        <dbReference type="ARBA" id="ARBA00023049"/>
    </source>
</evidence>
<feature type="domain" description="Peptidase M16 middle/third" evidence="18">
    <location>
        <begin position="406"/>
        <end position="677"/>
    </location>
</feature>
<evidence type="ECO:0000256" key="8">
    <source>
        <dbReference type="ARBA" id="ARBA00022801"/>
    </source>
</evidence>
<evidence type="ECO:0000256" key="5">
    <source>
        <dbReference type="ARBA" id="ARBA00017565"/>
    </source>
</evidence>
<feature type="chain" id="PRO_5012047657" description="Protease 3" evidence="15">
    <location>
        <begin position="29"/>
        <end position="945"/>
    </location>
</feature>
<evidence type="ECO:0000256" key="6">
    <source>
        <dbReference type="ARBA" id="ARBA00022670"/>
    </source>
</evidence>
<name>A0A1M5E920_9GAMM</name>
<evidence type="ECO:0000313" key="20">
    <source>
        <dbReference type="EMBL" id="SHF75773.1"/>
    </source>
</evidence>
<dbReference type="STRING" id="1121942.SAMN02745148_03458"/>
<dbReference type="InterPro" id="IPR011249">
    <property type="entry name" value="Metalloenz_LuxS/M16"/>
</dbReference>
<dbReference type="SUPFAM" id="SSF63411">
    <property type="entry name" value="LuxS/MPP-like metallohydrolase"/>
    <property type="match status" value="4"/>
</dbReference>
<keyword evidence="10" id="KW-0482">Metalloprotease</keyword>
<keyword evidence="21" id="KW-1185">Reference proteome</keyword>
<evidence type="ECO:0000256" key="3">
    <source>
        <dbReference type="ARBA" id="ARBA00007261"/>
    </source>
</evidence>
<comment type="cofactor">
    <cofactor evidence="1">
        <name>Zn(2+)</name>
        <dbReference type="ChEBI" id="CHEBI:29105"/>
    </cofactor>
</comment>
<evidence type="ECO:0000259" key="18">
    <source>
        <dbReference type="Pfam" id="PF16187"/>
    </source>
</evidence>
<dbReference type="FunFam" id="3.30.830.10:FF:000012">
    <property type="entry name" value="Protease 3"/>
    <property type="match status" value="1"/>
</dbReference>
<protein>
    <recommendedName>
        <fullName evidence="5">Protease 3</fullName>
        <ecNumber evidence="4">3.4.24.55</ecNumber>
    </recommendedName>
    <alternativeName>
        <fullName evidence="13">Pitrilysin</fullName>
    </alternativeName>
    <alternativeName>
        <fullName evidence="12">Protease III</fullName>
    </alternativeName>
    <alternativeName>
        <fullName evidence="11">Protease pi</fullName>
    </alternativeName>
</protein>
<dbReference type="InterPro" id="IPR007863">
    <property type="entry name" value="Peptidase_M16_C"/>
</dbReference>
<organism evidence="20 21">
    <name type="scientific">Modicisalibacter ilicicola DSM 19980</name>
    <dbReference type="NCBI Taxonomy" id="1121942"/>
    <lineage>
        <taxon>Bacteria</taxon>
        <taxon>Pseudomonadati</taxon>
        <taxon>Pseudomonadota</taxon>
        <taxon>Gammaproteobacteria</taxon>
        <taxon>Oceanospirillales</taxon>
        <taxon>Halomonadaceae</taxon>
        <taxon>Modicisalibacter</taxon>
    </lineage>
</organism>
<dbReference type="GO" id="GO:0046872">
    <property type="term" value="F:metal ion binding"/>
    <property type="evidence" value="ECO:0007669"/>
    <property type="project" value="UniProtKB-KW"/>
</dbReference>
<dbReference type="Pfam" id="PF05193">
    <property type="entry name" value="Peptidase_M16_C"/>
    <property type="match status" value="1"/>
</dbReference>